<dbReference type="EMBL" id="BAABJZ010000096">
    <property type="protein sequence ID" value="GAA4896224.1"/>
    <property type="molecule type" value="Genomic_DNA"/>
</dbReference>
<sequence>MKEHVDIHTYLMEPSEVGEWEGEETLAAENLNRMYHAVYDKADDDVDTILLEEMLESIWLDWQHNPQLLELDDEMIDTFVEALFSHFDPEQGQEEFDDH</sequence>
<evidence type="ECO:0000313" key="2">
    <source>
        <dbReference type="Proteomes" id="UP001499988"/>
    </source>
</evidence>
<comment type="caution">
    <text evidence="1">The sequence shown here is derived from an EMBL/GenBank/DDBJ whole genome shotgun (WGS) entry which is preliminary data.</text>
</comment>
<proteinExistence type="predicted"/>
<evidence type="ECO:0000313" key="1">
    <source>
        <dbReference type="EMBL" id="GAA4896224.1"/>
    </source>
</evidence>
<reference evidence="2" key="1">
    <citation type="journal article" date="2019" name="Int. J. Syst. Evol. Microbiol.">
        <title>The Global Catalogue of Microorganisms (GCM) 10K type strain sequencing project: providing services to taxonomists for standard genome sequencing and annotation.</title>
        <authorList>
            <consortium name="The Broad Institute Genomics Platform"/>
            <consortium name="The Broad Institute Genome Sequencing Center for Infectious Disease"/>
            <person name="Wu L."/>
            <person name="Ma J."/>
        </authorList>
    </citation>
    <scope>NUCLEOTIDE SEQUENCE [LARGE SCALE GENOMIC DNA]</scope>
    <source>
        <strain evidence="2">JCM 18401</strain>
    </source>
</reference>
<dbReference type="Proteomes" id="UP001499988">
    <property type="component" value="Unassembled WGS sequence"/>
</dbReference>
<keyword evidence="2" id="KW-1185">Reference proteome</keyword>
<protein>
    <submittedName>
        <fullName evidence="1">Uncharacterized protein</fullName>
    </submittedName>
</protein>
<accession>A0ABP9F925</accession>
<dbReference type="RefSeq" id="WP_345336433.1">
    <property type="nucleotide sequence ID" value="NZ_BAABJZ010000096.1"/>
</dbReference>
<name>A0ABP9F925_9GAMM</name>
<gene>
    <name evidence="1" type="ORF">GCM10023333_31770</name>
</gene>
<organism evidence="1 2">
    <name type="scientific">Ferrimonas pelagia</name>
    <dbReference type="NCBI Taxonomy" id="1177826"/>
    <lineage>
        <taxon>Bacteria</taxon>
        <taxon>Pseudomonadati</taxon>
        <taxon>Pseudomonadota</taxon>
        <taxon>Gammaproteobacteria</taxon>
        <taxon>Alteromonadales</taxon>
        <taxon>Ferrimonadaceae</taxon>
        <taxon>Ferrimonas</taxon>
    </lineage>
</organism>